<sequence length="441" mass="49600">MAEVIPFRGVVYNTDIVTDLAAVSTPPYDVISPEEQAAFYAAHPENVIRLILGKTGDADSPTDNRYTRSARDYEDWLRKGVLVQDQAPAFYLTTVEFAAAGRSLKRYGLIARVRLEPFDKGIILPHETTFSKVKTDRFELMKVCHANFSPIFSLYSDRENILETLMAAVVRQTPDMEFTDTYGHRHCLWRITDPDVTGRVTRKMAAKTIYIADGHHRYETALTYRDWVAGHTPGFTDAHPANYVMMYLSSMEDPGMVILPAHRLLKAVAPEAMDRLMSRAASFFDIAEISVDPGDPERVPTTFIKGLAAGAEQHVIGVFMRHDPRLFLMTLKPGVMKDRFGDAVPAALRDLDVTVLTRLILMDLLGFDQARLDNENLIAYETTPQKAVRRVCSGEYDIAFILNPTRIDQVRAVAESGLIMPRKSTYFYPKVITGQVFNPLA</sequence>
<dbReference type="Pfam" id="PF06245">
    <property type="entry name" value="DUF1015"/>
    <property type="match status" value="1"/>
</dbReference>
<gene>
    <name evidence="1" type="ORF">dsmv_1577</name>
</gene>
<organism evidence="1 2">
    <name type="scientific">Desulfococcus multivorans DSM 2059</name>
    <dbReference type="NCBI Taxonomy" id="1121405"/>
    <lineage>
        <taxon>Bacteria</taxon>
        <taxon>Pseudomonadati</taxon>
        <taxon>Thermodesulfobacteriota</taxon>
        <taxon>Desulfobacteria</taxon>
        <taxon>Desulfobacterales</taxon>
        <taxon>Desulfococcaceae</taxon>
        <taxon>Desulfococcus</taxon>
    </lineage>
</organism>
<dbReference type="Proteomes" id="UP000014977">
    <property type="component" value="Unassembled WGS sequence"/>
</dbReference>
<dbReference type="PANTHER" id="PTHR36454">
    <property type="entry name" value="LMO2823 PROTEIN"/>
    <property type="match status" value="1"/>
</dbReference>
<dbReference type="PANTHER" id="PTHR36454:SF1">
    <property type="entry name" value="DUF1015 DOMAIN-CONTAINING PROTEIN"/>
    <property type="match status" value="1"/>
</dbReference>
<dbReference type="eggNOG" id="COG4198">
    <property type="taxonomic scope" value="Bacteria"/>
</dbReference>
<proteinExistence type="predicted"/>
<evidence type="ECO:0000313" key="1">
    <source>
        <dbReference type="EMBL" id="EPR42589.1"/>
    </source>
</evidence>
<evidence type="ECO:0000313" key="2">
    <source>
        <dbReference type="Proteomes" id="UP000014977"/>
    </source>
</evidence>
<dbReference type="InterPro" id="IPR008323">
    <property type="entry name" value="UCP033563"/>
</dbReference>
<dbReference type="RefSeq" id="WP_020875961.1">
    <property type="nucleotide sequence ID" value="NZ_ATHJ01000064.1"/>
</dbReference>
<keyword evidence="2" id="KW-1185">Reference proteome</keyword>
<protein>
    <submittedName>
        <fullName evidence="1">Putative conserved protein UCP033563</fullName>
    </submittedName>
</protein>
<reference evidence="1 2" key="1">
    <citation type="journal article" date="2013" name="Genome Announc.">
        <title>Draft genome sequences for three mercury-methylating, sulfate-reducing bacteria.</title>
        <authorList>
            <person name="Brown S.D."/>
            <person name="Hurt R.A.Jr."/>
            <person name="Gilmour C.C."/>
            <person name="Elias D.A."/>
        </authorList>
    </citation>
    <scope>NUCLEOTIDE SEQUENCE [LARGE SCALE GENOMIC DNA]</scope>
    <source>
        <strain evidence="1 2">DSM 2059</strain>
    </source>
</reference>
<dbReference type="EMBL" id="ATHJ01000064">
    <property type="protein sequence ID" value="EPR42589.1"/>
    <property type="molecule type" value="Genomic_DNA"/>
</dbReference>
<name>S7V7G2_DESML</name>
<dbReference type="AlphaFoldDB" id="S7V7G2"/>
<dbReference type="PIRSF" id="PIRSF033563">
    <property type="entry name" value="UCP033563"/>
    <property type="match status" value="1"/>
</dbReference>
<accession>S7V7G2</accession>
<dbReference type="OrthoDB" id="9781616at2"/>
<comment type="caution">
    <text evidence="1">The sequence shown here is derived from an EMBL/GenBank/DDBJ whole genome shotgun (WGS) entry which is preliminary data.</text>
</comment>